<feature type="domain" description="PIH1 N-terminal" evidence="4">
    <location>
        <begin position="111"/>
        <end position="240"/>
    </location>
</feature>
<evidence type="ECO:0000256" key="3">
    <source>
        <dbReference type="SAM" id="MobiDB-lite"/>
    </source>
</evidence>
<dbReference type="Proteomes" id="UP001488838">
    <property type="component" value="Unassembled WGS sequence"/>
</dbReference>
<dbReference type="PANTHER" id="PTHR22997:SF0">
    <property type="entry name" value="PIH1 DOMAIN-CONTAINING PROTEIN 1"/>
    <property type="match status" value="1"/>
</dbReference>
<dbReference type="GO" id="GO:1990904">
    <property type="term" value="C:ribonucleoprotein complex"/>
    <property type="evidence" value="ECO:0007669"/>
    <property type="project" value="TreeGrafter"/>
</dbReference>
<gene>
    <name evidence="5" type="ORF">U0070_023092</name>
</gene>
<comment type="similarity">
    <text evidence="1">Belongs to the PIH1 family.</text>
</comment>
<sequence length="356" mass="40284">MWRPEVCLSFTHRPNRTDQETQHTEDSAFIAWNRRPLPAQIFEFWVECGVLRIDRGPAINWLRLSGKSSQRFERLGLFSRAMAESKLLAPELSDAESMGDETVRFQELLLQASKELQQAQADRSESTQIRPQPGFCVKTNSSEGKVFINICHSPSIPPPVDVTEDELLQMLEEDQAGFRIPMSLGEPHAELDAKGQGCTAYDVAINSNFYLRIQNSDFLRELVVTIAKEGLEDKYGLKLNPGERPEGSGNGLDGTPGERPPPLQPSEWRMLKYRPFLGSISQQNIRSQQRPRIQELGTLEGPERPHLNLWLEAPDLLLAEVDLPKLVSADFLLREKNESLDTLGLSQDIKEPKSWI</sequence>
<dbReference type="GO" id="GO:0000492">
    <property type="term" value="P:box C/D snoRNP assembly"/>
    <property type="evidence" value="ECO:0007669"/>
    <property type="project" value="TreeGrafter"/>
</dbReference>
<comment type="caution">
    <text evidence="5">The sequence shown here is derived from an EMBL/GenBank/DDBJ whole genome shotgun (WGS) entry which is preliminary data.</text>
</comment>
<evidence type="ECO:0000256" key="1">
    <source>
        <dbReference type="ARBA" id="ARBA00008511"/>
    </source>
</evidence>
<accession>A0AAW0HTQ4</accession>
<keyword evidence="6" id="KW-1185">Reference proteome</keyword>
<name>A0AAW0HTQ4_MYOGA</name>
<dbReference type="InterPro" id="IPR050734">
    <property type="entry name" value="PIH1/Kintoun_subfamily"/>
</dbReference>
<feature type="region of interest" description="Disordered" evidence="3">
    <location>
        <begin position="236"/>
        <end position="266"/>
    </location>
</feature>
<organism evidence="5 6">
    <name type="scientific">Myodes glareolus</name>
    <name type="common">Bank vole</name>
    <name type="synonym">Clethrionomys glareolus</name>
    <dbReference type="NCBI Taxonomy" id="447135"/>
    <lineage>
        <taxon>Eukaryota</taxon>
        <taxon>Metazoa</taxon>
        <taxon>Chordata</taxon>
        <taxon>Craniata</taxon>
        <taxon>Vertebrata</taxon>
        <taxon>Euteleostomi</taxon>
        <taxon>Mammalia</taxon>
        <taxon>Eutheria</taxon>
        <taxon>Euarchontoglires</taxon>
        <taxon>Glires</taxon>
        <taxon>Rodentia</taxon>
        <taxon>Myomorpha</taxon>
        <taxon>Muroidea</taxon>
        <taxon>Cricetidae</taxon>
        <taxon>Arvicolinae</taxon>
        <taxon>Myodes</taxon>
    </lineage>
</organism>
<dbReference type="GO" id="GO:0097255">
    <property type="term" value="C:R2TP complex"/>
    <property type="evidence" value="ECO:0007669"/>
    <property type="project" value="TreeGrafter"/>
</dbReference>
<evidence type="ECO:0000259" key="4">
    <source>
        <dbReference type="Pfam" id="PF08190"/>
    </source>
</evidence>
<dbReference type="AlphaFoldDB" id="A0AAW0HTQ4"/>
<dbReference type="PANTHER" id="PTHR22997">
    <property type="entry name" value="PIH1 DOMAIN-CONTAINING PROTEIN 1"/>
    <property type="match status" value="1"/>
</dbReference>
<dbReference type="Pfam" id="PF08190">
    <property type="entry name" value="PIH1"/>
    <property type="match status" value="1"/>
</dbReference>
<dbReference type="InterPro" id="IPR012981">
    <property type="entry name" value="PIH1_N"/>
</dbReference>
<protein>
    <recommendedName>
        <fullName evidence="4">PIH1 N-terminal domain-containing protein</fullName>
    </recommendedName>
</protein>
<evidence type="ECO:0000313" key="5">
    <source>
        <dbReference type="EMBL" id="KAK7805489.1"/>
    </source>
</evidence>
<dbReference type="GO" id="GO:0006364">
    <property type="term" value="P:rRNA processing"/>
    <property type="evidence" value="ECO:0007669"/>
    <property type="project" value="TreeGrafter"/>
</dbReference>
<evidence type="ECO:0000313" key="6">
    <source>
        <dbReference type="Proteomes" id="UP001488838"/>
    </source>
</evidence>
<comment type="function">
    <text evidence="2">Involved in the assembly of C/D box small nucleolar ribonucleoprotein (snoRNP) particles. Recruits the SWI/SNF complex to the core promoter of rRNA genes and enhances pre-rRNA transcription. Mediates interaction of TELO2 with the R2TP complex which is necessary for the stability of MTOR and SMG1. Positively regulates the assembly and activity of the mTORC1 complex.</text>
</comment>
<proteinExistence type="inferred from homology"/>
<feature type="compositionally biased region" description="Basic and acidic residues" evidence="3">
    <location>
        <begin position="236"/>
        <end position="246"/>
    </location>
</feature>
<dbReference type="EMBL" id="JBBHLL010000338">
    <property type="protein sequence ID" value="KAK7805489.1"/>
    <property type="molecule type" value="Genomic_DNA"/>
</dbReference>
<dbReference type="GO" id="GO:0005737">
    <property type="term" value="C:cytoplasm"/>
    <property type="evidence" value="ECO:0007669"/>
    <property type="project" value="TreeGrafter"/>
</dbReference>
<evidence type="ECO:0000256" key="2">
    <source>
        <dbReference type="ARBA" id="ARBA00046233"/>
    </source>
</evidence>
<reference evidence="5 6" key="1">
    <citation type="journal article" date="2023" name="bioRxiv">
        <title>Conserved and derived expression patterns and positive selection on dental genes reveal complex evolutionary context of ever-growing rodent molars.</title>
        <authorList>
            <person name="Calamari Z.T."/>
            <person name="Song A."/>
            <person name="Cohen E."/>
            <person name="Akter M."/>
            <person name="Roy R.D."/>
            <person name="Hallikas O."/>
            <person name="Christensen M.M."/>
            <person name="Li P."/>
            <person name="Marangoni P."/>
            <person name="Jernvall J."/>
            <person name="Klein O.D."/>
        </authorList>
    </citation>
    <scope>NUCLEOTIDE SEQUENCE [LARGE SCALE GENOMIC DNA]</scope>
    <source>
        <strain evidence="5">V071</strain>
    </source>
</reference>